<dbReference type="SUPFAM" id="SSF52218">
    <property type="entry name" value="Flavoproteins"/>
    <property type="match status" value="1"/>
</dbReference>
<dbReference type="RefSeq" id="WP_412346523.1">
    <property type="nucleotide sequence ID" value="NZ_CACRUQ010000013.1"/>
</dbReference>
<sequence>MRIVAVIGSMRNGNTEYMVDEVISSIEKIRNIEVIRIHLRDLKMEFCDGCLICDETGQCVKMDDMSKIVQTIELADGLILASPARWSLLSGEMKTFFDRLNPLAMTEKLKGKKAIIFAVGQSDEEEKASIITAADSIDNFCANAEIDVLTKVIVCGCYAKDDIKEKEKYIIECKDAGKMLVSEIERS</sequence>
<dbReference type="InterPro" id="IPR005025">
    <property type="entry name" value="FMN_Rdtase-like_dom"/>
</dbReference>
<dbReference type="Gene3D" id="3.40.50.360">
    <property type="match status" value="1"/>
</dbReference>
<name>A0A6N3D0E5_9FIRM</name>
<evidence type="ECO:0000313" key="4">
    <source>
        <dbReference type="EMBL" id="VYU20261.1"/>
    </source>
</evidence>
<dbReference type="PANTHER" id="PTHR43278:SF1">
    <property type="entry name" value="IRON-SULFUR FLAVOPROTEIN MJ1083"/>
    <property type="match status" value="1"/>
</dbReference>
<accession>A0A6N3D0E5</accession>
<feature type="domain" description="NADPH-dependent FMN reductase-like" evidence="3">
    <location>
        <begin position="1"/>
        <end position="123"/>
    </location>
</feature>
<dbReference type="InterPro" id="IPR051796">
    <property type="entry name" value="ISF_SsuE-like"/>
</dbReference>
<gene>
    <name evidence="4" type="ORF">RTLFYP15_01744</name>
</gene>
<dbReference type="PANTHER" id="PTHR43278">
    <property type="entry name" value="NAD(P)H-DEPENDENT FMN-CONTAINING OXIDOREDUCTASE YWQN-RELATED"/>
    <property type="match status" value="1"/>
</dbReference>
<dbReference type="AlphaFoldDB" id="A0A6N3D0E5"/>
<evidence type="ECO:0000259" key="3">
    <source>
        <dbReference type="Pfam" id="PF03358"/>
    </source>
</evidence>
<dbReference type="EMBL" id="CACRUQ010000013">
    <property type="protein sequence ID" value="VYU20261.1"/>
    <property type="molecule type" value="Genomic_DNA"/>
</dbReference>
<dbReference type="InterPro" id="IPR029039">
    <property type="entry name" value="Flavoprotein-like_sf"/>
</dbReference>
<keyword evidence="1" id="KW-0285">Flavoprotein</keyword>
<evidence type="ECO:0000256" key="1">
    <source>
        <dbReference type="ARBA" id="ARBA00022630"/>
    </source>
</evidence>
<evidence type="ECO:0000256" key="2">
    <source>
        <dbReference type="ARBA" id="ARBA00022643"/>
    </source>
</evidence>
<dbReference type="GO" id="GO:0016491">
    <property type="term" value="F:oxidoreductase activity"/>
    <property type="evidence" value="ECO:0007669"/>
    <property type="project" value="InterPro"/>
</dbReference>
<dbReference type="Pfam" id="PF03358">
    <property type="entry name" value="FMN_red"/>
    <property type="match status" value="1"/>
</dbReference>
<proteinExistence type="predicted"/>
<reference evidence="4" key="1">
    <citation type="submission" date="2019-11" db="EMBL/GenBank/DDBJ databases">
        <authorList>
            <person name="Feng L."/>
        </authorList>
    </citation>
    <scope>NUCLEOTIDE SEQUENCE</scope>
    <source>
        <strain evidence="4">RtorquesLFYP15</strain>
    </source>
</reference>
<organism evidence="4">
    <name type="scientific">[Ruminococcus] torques</name>
    <dbReference type="NCBI Taxonomy" id="33039"/>
    <lineage>
        <taxon>Bacteria</taxon>
        <taxon>Bacillati</taxon>
        <taxon>Bacillota</taxon>
        <taxon>Clostridia</taxon>
        <taxon>Lachnospirales</taxon>
        <taxon>Lachnospiraceae</taxon>
        <taxon>Mediterraneibacter</taxon>
    </lineage>
</organism>
<protein>
    <submittedName>
        <fullName evidence="4">Iron-sulfur flavoprotein</fullName>
    </submittedName>
</protein>
<keyword evidence="2" id="KW-0288">FMN</keyword>